<protein>
    <submittedName>
        <fullName evidence="3">Glycerate kinase</fullName>
    </submittedName>
</protein>
<dbReference type="PANTHER" id="PTHR12227">
    <property type="entry name" value="GLYCERATE KINASE"/>
    <property type="match status" value="1"/>
</dbReference>
<dbReference type="Pfam" id="PF13660">
    <property type="entry name" value="DUF4147"/>
    <property type="match status" value="1"/>
</dbReference>
<proteinExistence type="predicted"/>
<dbReference type="InterPro" id="IPR025286">
    <property type="entry name" value="MOFRL_assoc_dom"/>
</dbReference>
<dbReference type="PANTHER" id="PTHR12227:SF0">
    <property type="entry name" value="GLYCERATE KINASE"/>
    <property type="match status" value="1"/>
</dbReference>
<dbReference type="RefSeq" id="WP_380081092.1">
    <property type="nucleotide sequence ID" value="NZ_JBHRZF010000233.1"/>
</dbReference>
<dbReference type="SUPFAM" id="SSF82544">
    <property type="entry name" value="GckA/TtuD-like"/>
    <property type="match status" value="1"/>
</dbReference>
<feature type="domain" description="MOFRL-associated" evidence="2">
    <location>
        <begin position="41"/>
        <end position="224"/>
    </location>
</feature>
<reference evidence="4" key="1">
    <citation type="journal article" date="2019" name="Int. J. Syst. Evol. Microbiol.">
        <title>The Global Catalogue of Microorganisms (GCM) 10K type strain sequencing project: providing services to taxonomists for standard genome sequencing and annotation.</title>
        <authorList>
            <consortium name="The Broad Institute Genomics Platform"/>
            <consortium name="The Broad Institute Genome Sequencing Center for Infectious Disease"/>
            <person name="Wu L."/>
            <person name="Ma J."/>
        </authorList>
    </citation>
    <scope>NUCLEOTIDE SEQUENCE [LARGE SCALE GENOMIC DNA]</scope>
    <source>
        <strain evidence="4">CCTCC AB 2013263</strain>
    </source>
</reference>
<name>A0ABV8ABQ3_9DEIO</name>
<comment type="caution">
    <text evidence="3">The sequence shown here is derived from an EMBL/GenBank/DDBJ whole genome shotgun (WGS) entry which is preliminary data.</text>
</comment>
<evidence type="ECO:0000313" key="4">
    <source>
        <dbReference type="Proteomes" id="UP001595748"/>
    </source>
</evidence>
<dbReference type="Gene3D" id="3.40.1480.10">
    <property type="entry name" value="MOFRL domain"/>
    <property type="match status" value="1"/>
</dbReference>
<evidence type="ECO:0000259" key="2">
    <source>
        <dbReference type="Pfam" id="PF13660"/>
    </source>
</evidence>
<dbReference type="Proteomes" id="UP001595748">
    <property type="component" value="Unassembled WGS sequence"/>
</dbReference>
<dbReference type="InterPro" id="IPR037035">
    <property type="entry name" value="GK-like_C_sf"/>
</dbReference>
<dbReference type="Gene3D" id="3.40.50.10180">
    <property type="entry name" value="Glycerate kinase, MOFRL-like N-terminal domain"/>
    <property type="match status" value="1"/>
</dbReference>
<dbReference type="InterPro" id="IPR007835">
    <property type="entry name" value="MOFRL"/>
</dbReference>
<accession>A0ABV8ABQ3</accession>
<evidence type="ECO:0000259" key="1">
    <source>
        <dbReference type="Pfam" id="PF05161"/>
    </source>
</evidence>
<evidence type="ECO:0000313" key="3">
    <source>
        <dbReference type="EMBL" id="MFC3863158.1"/>
    </source>
</evidence>
<dbReference type="InterPro" id="IPR039760">
    <property type="entry name" value="MOFRL_protein"/>
</dbReference>
<dbReference type="EMBL" id="JBHRZF010000233">
    <property type="protein sequence ID" value="MFC3863158.1"/>
    <property type="molecule type" value="Genomic_DNA"/>
</dbReference>
<dbReference type="InterPro" id="IPR038614">
    <property type="entry name" value="GK_N_sf"/>
</dbReference>
<keyword evidence="3" id="KW-0808">Transferase</keyword>
<dbReference type="GO" id="GO:0016301">
    <property type="term" value="F:kinase activity"/>
    <property type="evidence" value="ECO:0007669"/>
    <property type="project" value="UniProtKB-KW"/>
</dbReference>
<organism evidence="3 4">
    <name type="scientific">Deinococcus antarcticus</name>
    <dbReference type="NCBI Taxonomy" id="1298767"/>
    <lineage>
        <taxon>Bacteria</taxon>
        <taxon>Thermotogati</taxon>
        <taxon>Deinococcota</taxon>
        <taxon>Deinococci</taxon>
        <taxon>Deinococcales</taxon>
        <taxon>Deinococcaceae</taxon>
        <taxon>Deinococcus</taxon>
    </lineage>
</organism>
<gene>
    <name evidence="3" type="ORF">ACFOPQ_20560</name>
</gene>
<dbReference type="Pfam" id="PF05161">
    <property type="entry name" value="MOFRL"/>
    <property type="match status" value="1"/>
</dbReference>
<feature type="domain" description="MOFRL" evidence="1">
    <location>
        <begin position="305"/>
        <end position="408"/>
    </location>
</feature>
<sequence>MGKTESVDVRGLLGRTYFAALDAVRPEVLLAPYLLGPRPDFILAFGKAALPMARAALKVYPGVPTLIVPPVGTADLGAPPEASVMPGAHPVPDERSVGAAEEALRRLAALGESQQALVLVSGGGSALLAAPDGVTLAEKQALTRELLHAGADIAEINTVRRHLSRVKGGRLAQATKANIRALLLSDVVGDDLSVIASGPTVPDTTTFADALAVLEKYGLEAPEARAHFSSGAADTPDDLPNVTNTVVGSNRLLLEAAQRHLEGQGVRAVILGDTFEGEARELARFHASVVRSVQEYGSPIEAPLVLLSGGEATATVRGDGVGGRNQEFALALALALGEAGVYALSAGSDGIDGSSEAAGAFLTPDTLARARELGLDAAEFLTRNDSGTFFARLGDALVTGPSGHNLNDFRALAVGWSVWGAAGVTPTVTN</sequence>
<keyword evidence="3" id="KW-0418">Kinase</keyword>
<keyword evidence="4" id="KW-1185">Reference proteome</keyword>